<dbReference type="InterPro" id="IPR000792">
    <property type="entry name" value="Tscrpt_reg_LuxR_C"/>
</dbReference>
<dbReference type="PANTHER" id="PTHR44688:SF16">
    <property type="entry name" value="DNA-BINDING TRANSCRIPTIONAL ACTIVATOR DEVR_DOSR"/>
    <property type="match status" value="1"/>
</dbReference>
<dbReference type="PROSITE" id="PS00622">
    <property type="entry name" value="HTH_LUXR_1"/>
    <property type="match status" value="1"/>
</dbReference>
<dbReference type="Pfam" id="PF00196">
    <property type="entry name" value="GerE"/>
    <property type="match status" value="1"/>
</dbReference>
<evidence type="ECO:0000313" key="5">
    <source>
        <dbReference type="EMBL" id="QYC11452.1"/>
    </source>
</evidence>
<protein>
    <submittedName>
        <fullName evidence="5">Helix-turn-helix transcriptional regulator</fullName>
    </submittedName>
</protein>
<accession>A0ABX8TJQ5</accession>
<gene>
    <name evidence="5" type="ORF">KWG56_05610</name>
</gene>
<evidence type="ECO:0000256" key="3">
    <source>
        <dbReference type="ARBA" id="ARBA00023163"/>
    </source>
</evidence>
<reference evidence="5 6" key="1">
    <citation type="submission" date="2021-07" db="EMBL/GenBank/DDBJ databases">
        <title>Isolation and characterization of bacteria from a gold mining with a capacity of golden bioaccumulation.</title>
        <authorList>
            <person name="Yang X.J."/>
        </authorList>
    </citation>
    <scope>NUCLEOTIDE SEQUENCE [LARGE SCALE GENOMIC DNA]</scope>
    <source>
        <strain evidence="5 6">Au29</strain>
    </source>
</reference>
<dbReference type="Proteomes" id="UP000824334">
    <property type="component" value="Chromosome"/>
</dbReference>
<proteinExistence type="predicted"/>
<dbReference type="GeneID" id="94374732"/>
<keyword evidence="6" id="KW-1185">Reference proteome</keyword>
<dbReference type="CDD" id="cd06170">
    <property type="entry name" value="LuxR_C_like"/>
    <property type="match status" value="1"/>
</dbReference>
<organism evidence="5 6">
    <name type="scientific">Brevundimonas nasdae</name>
    <dbReference type="NCBI Taxonomy" id="172043"/>
    <lineage>
        <taxon>Bacteria</taxon>
        <taxon>Pseudomonadati</taxon>
        <taxon>Pseudomonadota</taxon>
        <taxon>Alphaproteobacteria</taxon>
        <taxon>Caulobacterales</taxon>
        <taxon>Caulobacteraceae</taxon>
        <taxon>Brevundimonas</taxon>
    </lineage>
</organism>
<keyword evidence="2" id="KW-0238">DNA-binding</keyword>
<dbReference type="EMBL" id="CP080034">
    <property type="protein sequence ID" value="QYC11452.1"/>
    <property type="molecule type" value="Genomic_DNA"/>
</dbReference>
<dbReference type="SMART" id="SM00421">
    <property type="entry name" value="HTH_LUXR"/>
    <property type="match status" value="1"/>
</dbReference>
<feature type="domain" description="HTH luxR-type" evidence="4">
    <location>
        <begin position="14"/>
        <end position="79"/>
    </location>
</feature>
<dbReference type="PANTHER" id="PTHR44688">
    <property type="entry name" value="DNA-BINDING TRANSCRIPTIONAL ACTIVATOR DEVR_DOSR"/>
    <property type="match status" value="1"/>
</dbReference>
<evidence type="ECO:0000256" key="2">
    <source>
        <dbReference type="ARBA" id="ARBA00023125"/>
    </source>
</evidence>
<evidence type="ECO:0000313" key="6">
    <source>
        <dbReference type="Proteomes" id="UP000824334"/>
    </source>
</evidence>
<name>A0ABX8TJQ5_9CAUL</name>
<sequence length="103" mass="11022">MSQSPQTPPQPRSRTPILQALSERQRACLDLAAQGLNSAAIGTRLGLSARTVDEHLSNACDRLGVRTRIQAVALGALAERRAVEPRGFVRRPAGRGRDGIGRA</sequence>
<evidence type="ECO:0000259" key="4">
    <source>
        <dbReference type="PROSITE" id="PS50043"/>
    </source>
</evidence>
<keyword evidence="1" id="KW-0805">Transcription regulation</keyword>
<dbReference type="RefSeq" id="WP_219354031.1">
    <property type="nucleotide sequence ID" value="NZ_CP080034.1"/>
</dbReference>
<keyword evidence="3" id="KW-0804">Transcription</keyword>
<dbReference type="PROSITE" id="PS50043">
    <property type="entry name" value="HTH_LUXR_2"/>
    <property type="match status" value="1"/>
</dbReference>
<evidence type="ECO:0000256" key="1">
    <source>
        <dbReference type="ARBA" id="ARBA00023015"/>
    </source>
</evidence>